<evidence type="ECO:0000313" key="2">
    <source>
        <dbReference type="Proteomes" id="UP000239757"/>
    </source>
</evidence>
<dbReference type="AlphaFoldDB" id="A0A2P5VWJ9"/>
<accession>A0A2P5VWJ9</accession>
<dbReference type="Proteomes" id="UP000239757">
    <property type="component" value="Unassembled WGS sequence"/>
</dbReference>
<gene>
    <name evidence="1" type="ORF">GOBAR_AA37509</name>
</gene>
<protein>
    <submittedName>
        <fullName evidence="1">Uncharacterized protein</fullName>
    </submittedName>
</protein>
<name>A0A2P5VWJ9_GOSBA</name>
<organism evidence="1 2">
    <name type="scientific">Gossypium barbadense</name>
    <name type="common">Sea Island cotton</name>
    <name type="synonym">Hibiscus barbadensis</name>
    <dbReference type="NCBI Taxonomy" id="3634"/>
    <lineage>
        <taxon>Eukaryota</taxon>
        <taxon>Viridiplantae</taxon>
        <taxon>Streptophyta</taxon>
        <taxon>Embryophyta</taxon>
        <taxon>Tracheophyta</taxon>
        <taxon>Spermatophyta</taxon>
        <taxon>Magnoliopsida</taxon>
        <taxon>eudicotyledons</taxon>
        <taxon>Gunneridae</taxon>
        <taxon>Pentapetalae</taxon>
        <taxon>rosids</taxon>
        <taxon>malvids</taxon>
        <taxon>Malvales</taxon>
        <taxon>Malvaceae</taxon>
        <taxon>Malvoideae</taxon>
        <taxon>Gossypium</taxon>
    </lineage>
</organism>
<evidence type="ECO:0000313" key="1">
    <source>
        <dbReference type="EMBL" id="PPR83204.1"/>
    </source>
</evidence>
<sequence>MCFPSSALGLSKSAAVQSQRLKELKGPQQKGHDGCVGAIPTFSYRGPSAPQPAASNEEIEAMKAKIERFKNKIGEIDDIAGTTP</sequence>
<dbReference type="EMBL" id="KZ670464">
    <property type="protein sequence ID" value="PPR83204.1"/>
    <property type="molecule type" value="Genomic_DNA"/>
</dbReference>
<proteinExistence type="predicted"/>
<reference evidence="1 2" key="1">
    <citation type="submission" date="2015-01" db="EMBL/GenBank/DDBJ databases">
        <title>Genome of allotetraploid Gossypium barbadense reveals genomic plasticity and fiber elongation in cotton evolution.</title>
        <authorList>
            <person name="Chen X."/>
            <person name="Liu X."/>
            <person name="Zhao B."/>
            <person name="Zheng H."/>
            <person name="Hu Y."/>
            <person name="Lu G."/>
            <person name="Yang C."/>
            <person name="Chen J."/>
            <person name="Shan C."/>
            <person name="Zhang L."/>
            <person name="Zhou Y."/>
            <person name="Wang L."/>
            <person name="Guo W."/>
            <person name="Bai Y."/>
            <person name="Ruan J."/>
            <person name="Shangguan X."/>
            <person name="Mao Y."/>
            <person name="Jiang J."/>
            <person name="Zhu Y."/>
            <person name="Lei J."/>
            <person name="Kang H."/>
            <person name="Chen S."/>
            <person name="He X."/>
            <person name="Wang R."/>
            <person name="Wang Y."/>
            <person name="Chen J."/>
            <person name="Wang L."/>
            <person name="Yu S."/>
            <person name="Wang B."/>
            <person name="Wei J."/>
            <person name="Song S."/>
            <person name="Lu X."/>
            <person name="Gao Z."/>
            <person name="Gu W."/>
            <person name="Deng X."/>
            <person name="Ma D."/>
            <person name="Wang S."/>
            <person name="Liang W."/>
            <person name="Fang L."/>
            <person name="Cai C."/>
            <person name="Zhu X."/>
            <person name="Zhou B."/>
            <person name="Zhang Y."/>
            <person name="Chen Z."/>
            <person name="Xu S."/>
            <person name="Zhu R."/>
            <person name="Wang S."/>
            <person name="Zhang T."/>
            <person name="Zhao G."/>
        </authorList>
    </citation>
    <scope>NUCLEOTIDE SEQUENCE [LARGE SCALE GENOMIC DNA]</scope>
    <source>
        <strain evidence="2">cv. Xinhai21</strain>
        <tissue evidence="1">Leaf</tissue>
    </source>
</reference>